<dbReference type="InterPro" id="IPR056897">
    <property type="entry name" value="Ig_NUP210_4th"/>
</dbReference>
<evidence type="ECO:0000313" key="5">
    <source>
        <dbReference type="EMBL" id="GFQ72085.1"/>
    </source>
</evidence>
<dbReference type="Pfam" id="PF22969">
    <property type="entry name" value="Ig_NUP210_2nd"/>
    <property type="match status" value="1"/>
</dbReference>
<dbReference type="InterPro" id="IPR056898">
    <property type="entry name" value="Ig_NUP210_6th"/>
</dbReference>
<dbReference type="Pfam" id="PF24935">
    <property type="entry name" value="Ig_NUP210_6th"/>
    <property type="match status" value="1"/>
</dbReference>
<organism evidence="5 6">
    <name type="scientific">Trichonephila clavata</name>
    <name type="common">Joro spider</name>
    <name type="synonym">Nephila clavata</name>
    <dbReference type="NCBI Taxonomy" id="2740835"/>
    <lineage>
        <taxon>Eukaryota</taxon>
        <taxon>Metazoa</taxon>
        <taxon>Ecdysozoa</taxon>
        <taxon>Arthropoda</taxon>
        <taxon>Chelicerata</taxon>
        <taxon>Arachnida</taxon>
        <taxon>Araneae</taxon>
        <taxon>Araneomorphae</taxon>
        <taxon>Entelegynae</taxon>
        <taxon>Araneoidea</taxon>
        <taxon>Nephilidae</taxon>
        <taxon>Trichonephila</taxon>
    </lineage>
</organism>
<dbReference type="Proteomes" id="UP000887116">
    <property type="component" value="Unassembled WGS sequence"/>
</dbReference>
<name>A0A8X6F603_TRICU</name>
<evidence type="ECO:0000259" key="3">
    <source>
        <dbReference type="Pfam" id="PF24935"/>
    </source>
</evidence>
<sequence length="885" mass="100157">MDISEHNSNAAQHSSGDSILKNERVSMQEKSVLEQENVADTYDGPSYIIVDKNALCDIFKCTFCGICNQSTLKLEFGHKYGFSHQLKLICKTCSEQKMECFTHLQDLKKKSYIYTFRCEHIFTSINGLKFEWHLEQQLEEESTERTGVARLIPFSRFNEFSKIDGWALRSVLGHSVILEALNIGAVRVRASLKQSEKQEISTEEVTLRVISNFRVSPAPSLHIMRYGTVQLGVEHIRGRKLEYKKHFNINIVNPEENVVQLDSSKLVALNYGHAHLTFTSNKDDNKFPDLVTDIKVVKAARLEIRISRGGFSMLEELKSYVVSVDIFDDEGKIIFPSDNIQISVNFPVKSFYINSTTSNGTFHVVQTLAPGKTVIRAELKGVGLSDGSLFKEPSLQSSLTVIVCQRIQIFPQFILLPSDSLGSSSHEIRLMASGGTGSYRWTSNSSAAHVHFDQEKSHMALIQIKSEGDFTVILTDEENVNFLASAKISISPVIDVETYPTVVEAEIDNILILPVAFLAYENRGRKILRKFDDCSNIEPKIDIIEKHVLMYDKEPHVPAFGKGCRSIQFRCKSAGHSRINVYYTQNKNVNETHKTTTVLACFKNLKPVHPVRVAVLPLGSSIEIAFEGGPRKWPLLKENHFTILEASQPELVDIELIRDPIRYNKDLTVFRVLCKALGENILTFRIGNEPSATNKHPAKQETSIKFECSRPHSLHLKLHRKQKEKKLKDESIVKVPFYGTKLFSVDVWLKDSKGRKLYNISSLNLRFKVSDFSLAQAENTENGFMTNDAALYGYRKISREFKEFKMTGGAGRLKVTAEMEGYRQEVLKKAGISDARLEDLDKISGSIDLNLVSLRDINAGLYSMQDDENQHQRLKLNIDEGERIL</sequence>
<dbReference type="Pfam" id="PF22962">
    <property type="entry name" value="Ig_NUP210_7th"/>
    <property type="match status" value="1"/>
</dbReference>
<comment type="caution">
    <text evidence="5">The sequence shown here is derived from an EMBL/GenBank/DDBJ whole genome shotgun (WGS) entry which is preliminary data.</text>
</comment>
<proteinExistence type="predicted"/>
<reference evidence="5" key="1">
    <citation type="submission" date="2020-07" db="EMBL/GenBank/DDBJ databases">
        <title>Multicomponent nature underlies the extraordinary mechanical properties of spider dragline silk.</title>
        <authorList>
            <person name="Kono N."/>
            <person name="Nakamura H."/>
            <person name="Mori M."/>
            <person name="Yoshida Y."/>
            <person name="Ohtoshi R."/>
            <person name="Malay A.D."/>
            <person name="Moran D.A.P."/>
            <person name="Tomita M."/>
            <person name="Numata K."/>
            <person name="Arakawa K."/>
        </authorList>
    </citation>
    <scope>NUCLEOTIDE SEQUENCE</scope>
</reference>
<dbReference type="Pfam" id="PF24991">
    <property type="entry name" value="Ig_NUP210_4th"/>
    <property type="match status" value="1"/>
</dbReference>
<dbReference type="OrthoDB" id="361283at2759"/>
<dbReference type="EMBL" id="BMAO01031066">
    <property type="protein sequence ID" value="GFQ72085.1"/>
    <property type="molecule type" value="Genomic_DNA"/>
</dbReference>
<feature type="domain" description="NUP210 Ig-like" evidence="1">
    <location>
        <begin position="608"/>
        <end position="709"/>
    </location>
</feature>
<keyword evidence="6" id="KW-1185">Reference proteome</keyword>
<dbReference type="AlphaFoldDB" id="A0A8X6F603"/>
<feature type="domain" description="NUP210 Ig-like" evidence="2">
    <location>
        <begin position="120"/>
        <end position="202"/>
    </location>
</feature>
<evidence type="ECO:0000259" key="2">
    <source>
        <dbReference type="Pfam" id="PF22969"/>
    </source>
</evidence>
<dbReference type="InterPro" id="IPR045197">
    <property type="entry name" value="NUP210-like"/>
</dbReference>
<gene>
    <name evidence="5" type="primary">Nup210</name>
    <name evidence="5" type="ORF">TNCT_644481</name>
</gene>
<evidence type="ECO:0000259" key="4">
    <source>
        <dbReference type="Pfam" id="PF24991"/>
    </source>
</evidence>
<evidence type="ECO:0000259" key="1">
    <source>
        <dbReference type="Pfam" id="PF22962"/>
    </source>
</evidence>
<accession>A0A8X6F603</accession>
<dbReference type="InterPro" id="IPR055099">
    <property type="entry name" value="Ig_NUP210_7th"/>
</dbReference>
<dbReference type="PANTHER" id="PTHR23019">
    <property type="entry name" value="NUCLEAR PORE MEMBRANE GLYCOPROTEIN GP210-RELATED"/>
    <property type="match status" value="1"/>
</dbReference>
<dbReference type="GO" id="GO:0005643">
    <property type="term" value="C:nuclear pore"/>
    <property type="evidence" value="ECO:0007669"/>
    <property type="project" value="TreeGrafter"/>
</dbReference>
<dbReference type="InterPro" id="IPR055097">
    <property type="entry name" value="Ig_NUP210_2nd"/>
</dbReference>
<evidence type="ECO:0000313" key="6">
    <source>
        <dbReference type="Proteomes" id="UP000887116"/>
    </source>
</evidence>
<feature type="domain" description="NUP210 Ig-like" evidence="3">
    <location>
        <begin position="499"/>
        <end position="585"/>
    </location>
</feature>
<feature type="domain" description="NUP210 fourth Ig-like" evidence="4">
    <location>
        <begin position="313"/>
        <end position="383"/>
    </location>
</feature>
<dbReference type="PANTHER" id="PTHR23019:SF0">
    <property type="entry name" value="NUCLEAR PORE MEMBRANE GLYCOPROTEIN 210"/>
    <property type="match status" value="1"/>
</dbReference>
<protein>
    <submittedName>
        <fullName evidence="5">Nuclear pore membrane glycoprotein 210</fullName>
    </submittedName>
</protein>